<protein>
    <recommendedName>
        <fullName evidence="9">3-methylmercaptopropionyl-CoA dehydrogenase</fullName>
        <ecNumber evidence="8">1.3.99.41</ecNumber>
    </recommendedName>
</protein>
<evidence type="ECO:0000256" key="2">
    <source>
        <dbReference type="ARBA" id="ARBA00009347"/>
    </source>
</evidence>
<dbReference type="PANTHER" id="PTHR42803">
    <property type="entry name" value="ACYL-COA DEHYDROGENASE"/>
    <property type="match status" value="1"/>
</dbReference>
<dbReference type="Pfam" id="PF12806">
    <property type="entry name" value="Acyl-CoA_dh_C"/>
    <property type="match status" value="1"/>
</dbReference>
<evidence type="ECO:0000256" key="1">
    <source>
        <dbReference type="ARBA" id="ARBA00001974"/>
    </source>
</evidence>
<comment type="similarity">
    <text evidence="2">Belongs to the acyl-CoA dehydrogenase family.</text>
</comment>
<evidence type="ECO:0000256" key="3">
    <source>
        <dbReference type="ARBA" id="ARBA00022630"/>
    </source>
</evidence>
<accession>A0A410GBI2</accession>
<evidence type="ECO:0000259" key="12">
    <source>
        <dbReference type="Pfam" id="PF02771"/>
    </source>
</evidence>
<dbReference type="Gene3D" id="1.10.540.10">
    <property type="entry name" value="Acyl-CoA dehydrogenase/oxidase, N-terminal domain"/>
    <property type="match status" value="1"/>
</dbReference>
<feature type="domain" description="Acyl-CoA dehydrogenase/oxidase C-terminal" evidence="10">
    <location>
        <begin position="285"/>
        <end position="449"/>
    </location>
</feature>
<dbReference type="Pfam" id="PF00441">
    <property type="entry name" value="Acyl-CoA_dh_1"/>
    <property type="match status" value="1"/>
</dbReference>
<organism evidence="14 15">
    <name type="scientific">Pollutimonas thiosulfatoxidans</name>
    <dbReference type="NCBI Taxonomy" id="2028345"/>
    <lineage>
        <taxon>Bacteria</taxon>
        <taxon>Pseudomonadati</taxon>
        <taxon>Pseudomonadota</taxon>
        <taxon>Betaproteobacteria</taxon>
        <taxon>Burkholderiales</taxon>
        <taxon>Alcaligenaceae</taxon>
        <taxon>Pollutimonas</taxon>
    </lineage>
</organism>
<dbReference type="GO" id="GO:0016627">
    <property type="term" value="F:oxidoreductase activity, acting on the CH-CH group of donors"/>
    <property type="evidence" value="ECO:0007669"/>
    <property type="project" value="InterPro"/>
</dbReference>
<dbReference type="InterPro" id="IPR009075">
    <property type="entry name" value="AcylCo_DH/oxidase_C"/>
</dbReference>
<evidence type="ECO:0000313" key="15">
    <source>
        <dbReference type="Proteomes" id="UP000283474"/>
    </source>
</evidence>
<evidence type="ECO:0000256" key="8">
    <source>
        <dbReference type="ARBA" id="ARBA00066694"/>
    </source>
</evidence>
<gene>
    <name evidence="14" type="ORF">CKA81_07160</name>
</gene>
<feature type="domain" description="Acyl-CoA oxidase/dehydrogenase middle" evidence="11">
    <location>
        <begin position="161"/>
        <end position="264"/>
    </location>
</feature>
<dbReference type="InterPro" id="IPR052166">
    <property type="entry name" value="Diverse_Acyl-CoA_DH"/>
</dbReference>
<dbReference type="KEGG" id="pus:CKA81_07160"/>
<comment type="function">
    <text evidence="7">Involved in the assimilation of dimethylsulphoniopropionate (DMSP), an important compound in the fixation of carbon in marine phytoplankton, by mediating the conversion of 3-(methylthio)propanoyl-CoA (MMPA-CoA) to 3-(methylthio)acryloyl-CoA (MTA-CoA).</text>
</comment>
<dbReference type="Proteomes" id="UP000283474">
    <property type="component" value="Chromosome"/>
</dbReference>
<evidence type="ECO:0000256" key="9">
    <source>
        <dbReference type="ARBA" id="ARBA00069043"/>
    </source>
</evidence>
<dbReference type="Gene3D" id="1.20.140.10">
    <property type="entry name" value="Butyryl-CoA Dehydrogenase, subunit A, domain 3"/>
    <property type="match status" value="1"/>
</dbReference>
<evidence type="ECO:0000256" key="6">
    <source>
        <dbReference type="ARBA" id="ARBA00051388"/>
    </source>
</evidence>
<evidence type="ECO:0000313" key="14">
    <source>
        <dbReference type="EMBL" id="QAA93641.1"/>
    </source>
</evidence>
<dbReference type="InterPro" id="IPR006091">
    <property type="entry name" value="Acyl-CoA_Oxase/DH_mid-dom"/>
</dbReference>
<comment type="catalytic activity">
    <reaction evidence="6">
        <text>3-(methylsulfanyl)propanoyl-CoA + oxidized [electron-transfer flavoprotein] + H(+) = 3-(methylsulfanyl)acryloyl-CoA + reduced [electron-transfer flavoprotein]</text>
        <dbReference type="Rhea" id="RHEA:52612"/>
        <dbReference type="Rhea" id="RHEA-COMP:10685"/>
        <dbReference type="Rhea" id="RHEA-COMP:10686"/>
        <dbReference type="ChEBI" id="CHEBI:15378"/>
        <dbReference type="ChEBI" id="CHEBI:57692"/>
        <dbReference type="ChEBI" id="CHEBI:58307"/>
        <dbReference type="ChEBI" id="CHEBI:82815"/>
        <dbReference type="ChEBI" id="CHEBI:84994"/>
        <dbReference type="EC" id="1.3.99.41"/>
    </reaction>
    <physiologicalReaction direction="left-to-right" evidence="6">
        <dbReference type="Rhea" id="RHEA:52613"/>
    </physiologicalReaction>
</comment>
<dbReference type="Pfam" id="PF02770">
    <property type="entry name" value="Acyl-CoA_dh_M"/>
    <property type="match status" value="1"/>
</dbReference>
<dbReference type="InterPro" id="IPR046373">
    <property type="entry name" value="Acyl-CoA_Oxase/DH_mid-dom_sf"/>
</dbReference>
<keyword evidence="15" id="KW-1185">Reference proteome</keyword>
<evidence type="ECO:0000259" key="11">
    <source>
        <dbReference type="Pfam" id="PF02770"/>
    </source>
</evidence>
<comment type="cofactor">
    <cofactor evidence="1">
        <name>FAD</name>
        <dbReference type="ChEBI" id="CHEBI:57692"/>
    </cofactor>
</comment>
<dbReference type="SUPFAM" id="SSF56645">
    <property type="entry name" value="Acyl-CoA dehydrogenase NM domain-like"/>
    <property type="match status" value="1"/>
</dbReference>
<dbReference type="OrthoDB" id="9764895at2"/>
<dbReference type="AlphaFoldDB" id="A0A410GBI2"/>
<keyword evidence="5" id="KW-0560">Oxidoreductase</keyword>
<keyword evidence="4" id="KW-0274">FAD</keyword>
<evidence type="ECO:0000256" key="5">
    <source>
        <dbReference type="ARBA" id="ARBA00023002"/>
    </source>
</evidence>
<dbReference type="FunFam" id="2.40.110.10:FF:000031">
    <property type="entry name" value="Acyl-CoA dehydrogenase, putative"/>
    <property type="match status" value="1"/>
</dbReference>
<dbReference type="InterPro" id="IPR036250">
    <property type="entry name" value="AcylCo_DH-like_C"/>
</dbReference>
<dbReference type="GO" id="GO:0050660">
    <property type="term" value="F:flavin adenine dinucleotide binding"/>
    <property type="evidence" value="ECO:0007669"/>
    <property type="project" value="InterPro"/>
</dbReference>
<evidence type="ECO:0000256" key="4">
    <source>
        <dbReference type="ARBA" id="ARBA00022827"/>
    </source>
</evidence>
<evidence type="ECO:0000259" key="13">
    <source>
        <dbReference type="Pfam" id="PF12806"/>
    </source>
</evidence>
<dbReference type="Gene3D" id="2.40.110.10">
    <property type="entry name" value="Butyryl-CoA Dehydrogenase, subunit A, domain 2"/>
    <property type="match status" value="1"/>
</dbReference>
<dbReference type="InterPro" id="IPR025878">
    <property type="entry name" value="Acyl-CoA_dh-like_C_dom"/>
</dbReference>
<dbReference type="InterPro" id="IPR009100">
    <property type="entry name" value="AcylCoA_DH/oxidase_NM_dom_sf"/>
</dbReference>
<proteinExistence type="inferred from homology"/>
<dbReference type="InterPro" id="IPR037069">
    <property type="entry name" value="AcylCoA_DH/ox_N_sf"/>
</dbReference>
<name>A0A410GBI2_9BURK</name>
<dbReference type="Pfam" id="PF02771">
    <property type="entry name" value="Acyl-CoA_dh_N"/>
    <property type="match status" value="1"/>
</dbReference>
<dbReference type="InterPro" id="IPR013786">
    <property type="entry name" value="AcylCoA_DH/ox_N"/>
</dbReference>
<dbReference type="SUPFAM" id="SSF47203">
    <property type="entry name" value="Acyl-CoA dehydrogenase C-terminal domain-like"/>
    <property type="match status" value="1"/>
</dbReference>
<evidence type="ECO:0000259" key="10">
    <source>
        <dbReference type="Pfam" id="PF00441"/>
    </source>
</evidence>
<reference evidence="14 15" key="1">
    <citation type="submission" date="2017-08" db="EMBL/GenBank/DDBJ databases">
        <authorList>
            <person name="Park S.-J."/>
            <person name="Kim H."/>
        </authorList>
    </citation>
    <scope>NUCLEOTIDE SEQUENCE [LARGE SCALE GENOMIC DNA]</scope>
    <source>
        <strain evidence="15">ye3</strain>
    </source>
</reference>
<feature type="domain" description="Acetyl-CoA dehydrogenase-like C-terminal" evidence="13">
    <location>
        <begin position="467"/>
        <end position="591"/>
    </location>
</feature>
<dbReference type="EMBL" id="CP022987">
    <property type="protein sequence ID" value="QAA93641.1"/>
    <property type="molecule type" value="Genomic_DNA"/>
</dbReference>
<sequence>MSYRAPIQDIRFNLRHLADLQGVLALPGFEELSEDLVDAVLDENARFVEQAIAPLNRSGDTAPATWSDGKVTTSPGFKEAFEAFAQGGWQGLQHDVEWGGQGLPKLVGAPASENINAANLAFSLCPLLTDGVIEALTAVGSKAQQSLFIPPMLEGRWTGTMNLTEPQAGSDLAQVATKAVPRGEGVYGLFGQKIFITYGEHDMAENIVHLVLARTPDAPKGVKGISLFIVPKFLVDADGSLGERNDVVCASLEHKLGIHGSPTAVLMYGSNGGEGATGYLVGEENRGLEYMFIMMNAARYAVGVQGVALSERALQQATAYANERVQGQALEGSAGPVTIAHHPDVQRMLLTMRGLTEGARALAYVAAAACDKSRRHPDPAEQERNKALYEYLVPVVKGFSTEASVEVASLGVQVHGGMGFIEETGAAQYYRDARILPIYEGTTAIQANDFVGRKILRNGGQVARHLAAEMRATVSELQAAASASTDHSDGLALIGRRLDAAVTAYEQATEFALKNSQASLPAVFLGSVPYLMLAGVVHAGWQLARAALVCSQPSVQQQAPEFCRQKLATSVFYAAHILPRAQACAQGITEGVVANRYAATTIGI</sequence>
<dbReference type="RefSeq" id="WP_128354685.1">
    <property type="nucleotide sequence ID" value="NZ_CP022987.1"/>
</dbReference>
<feature type="domain" description="Acyl-CoA dehydrogenase/oxidase N-terminal" evidence="12">
    <location>
        <begin position="40"/>
        <end position="155"/>
    </location>
</feature>
<dbReference type="EC" id="1.3.99.41" evidence="8"/>
<dbReference type="PANTHER" id="PTHR42803:SF1">
    <property type="entry name" value="BROAD-SPECIFICITY LINEAR ACYL-COA DEHYDROGENASE FADE5"/>
    <property type="match status" value="1"/>
</dbReference>
<keyword evidence="3" id="KW-0285">Flavoprotein</keyword>
<evidence type="ECO:0000256" key="7">
    <source>
        <dbReference type="ARBA" id="ARBA00058683"/>
    </source>
</evidence>